<dbReference type="InterPro" id="IPR010982">
    <property type="entry name" value="Lambda_DNA-bd_dom_sf"/>
</dbReference>
<evidence type="ECO:0000259" key="2">
    <source>
        <dbReference type="Pfam" id="PF20432"/>
    </source>
</evidence>
<comment type="caution">
    <text evidence="3">The sequence shown here is derived from an EMBL/GenBank/DDBJ whole genome shotgun (WGS) entry which is preliminary data.</text>
</comment>
<dbReference type="EMBL" id="JAEKJA010000020">
    <property type="protein sequence ID" value="MBJ3777781.1"/>
    <property type="molecule type" value="Genomic_DNA"/>
</dbReference>
<dbReference type="Pfam" id="PF09722">
    <property type="entry name" value="Xre_MbcA_ParS_C"/>
    <property type="match status" value="1"/>
</dbReference>
<feature type="domain" description="Antitoxin Xre-like helix-turn-helix" evidence="2">
    <location>
        <begin position="12"/>
        <end position="72"/>
    </location>
</feature>
<sequence length="127" mass="13510">MLAPGSRPSGALDKGTVLTKAVLRAGERLGLTARTLAAVIGVSEPTASRMKRGDYVLEETGKPFELAALLVRLFRSLDAITGGDTRTARAWMTRQNTALGGRPVDLIVTIPGLTHVIAYLDARRALV</sequence>
<dbReference type="AlphaFoldDB" id="A0A934IMS4"/>
<name>A0A934IMS4_9HYPH</name>
<evidence type="ECO:0000259" key="1">
    <source>
        <dbReference type="Pfam" id="PF09722"/>
    </source>
</evidence>
<dbReference type="SUPFAM" id="SSF47413">
    <property type="entry name" value="lambda repressor-like DNA-binding domains"/>
    <property type="match status" value="1"/>
</dbReference>
<gene>
    <name evidence="3" type="ORF">JCR33_18890</name>
</gene>
<reference evidence="3" key="1">
    <citation type="submission" date="2020-12" db="EMBL/GenBank/DDBJ databases">
        <title>Bacterial taxonomy.</title>
        <authorList>
            <person name="Pan X."/>
        </authorList>
    </citation>
    <scope>NUCLEOTIDE SEQUENCE</scope>
    <source>
        <strain evidence="3">B2012</strain>
    </source>
</reference>
<keyword evidence="4" id="KW-1185">Reference proteome</keyword>
<dbReference type="Proteomes" id="UP000609531">
    <property type="component" value="Unassembled WGS sequence"/>
</dbReference>
<feature type="domain" description="Antitoxin Xre/MbcA/ParS-like toxin-binding" evidence="1">
    <location>
        <begin position="76"/>
        <end position="124"/>
    </location>
</feature>
<organism evidence="3 4">
    <name type="scientific">Acuticoccus mangrovi</name>
    <dbReference type="NCBI Taxonomy" id="2796142"/>
    <lineage>
        <taxon>Bacteria</taxon>
        <taxon>Pseudomonadati</taxon>
        <taxon>Pseudomonadota</taxon>
        <taxon>Alphaproteobacteria</taxon>
        <taxon>Hyphomicrobiales</taxon>
        <taxon>Amorphaceae</taxon>
        <taxon>Acuticoccus</taxon>
    </lineage>
</organism>
<dbReference type="InterPro" id="IPR046847">
    <property type="entry name" value="Xre-like_HTH"/>
</dbReference>
<evidence type="ECO:0000313" key="4">
    <source>
        <dbReference type="Proteomes" id="UP000609531"/>
    </source>
</evidence>
<proteinExistence type="predicted"/>
<accession>A0A934IMS4</accession>
<dbReference type="GO" id="GO:0003677">
    <property type="term" value="F:DNA binding"/>
    <property type="evidence" value="ECO:0007669"/>
    <property type="project" value="InterPro"/>
</dbReference>
<evidence type="ECO:0000313" key="3">
    <source>
        <dbReference type="EMBL" id="MBJ3777781.1"/>
    </source>
</evidence>
<dbReference type="Pfam" id="PF20432">
    <property type="entry name" value="Xre-like-HTH"/>
    <property type="match status" value="1"/>
</dbReference>
<protein>
    <submittedName>
        <fullName evidence="3">DUF2384 domain-containing protein</fullName>
    </submittedName>
</protein>
<dbReference type="InterPro" id="IPR024467">
    <property type="entry name" value="Xre/MbcA/ParS-like_toxin-bd"/>
</dbReference>